<proteinExistence type="predicted"/>
<dbReference type="Proteomes" id="UP001298593">
    <property type="component" value="Unassembled WGS sequence"/>
</dbReference>
<sequence length="93" mass="9859">MNNALDPATLSAYDSNQFLDAMLHGLLVSETNTNSLAGDVAAQFAAGNLSHLAADDAAILTNSLAEYGYMQGIVGFFSFENTFNDVSSWFSAL</sequence>
<evidence type="ECO:0008006" key="3">
    <source>
        <dbReference type="Google" id="ProtNLM"/>
    </source>
</evidence>
<accession>A0ABU5XTJ6</accession>
<name>A0ABU5XTJ6_9MYCO</name>
<dbReference type="RefSeq" id="WP_224974917.1">
    <property type="nucleotide sequence ID" value="NZ_JAYJJU010000004.1"/>
</dbReference>
<reference evidence="1 2" key="1">
    <citation type="submission" date="2023-12" db="EMBL/GenBank/DDBJ databases">
        <title>Description of new species of Mycobacterium terrae complex isolated from sewage at the Sao Paulo Zoological Park Foundation in Brazil.</title>
        <authorList>
            <person name="Romagnoli C.L."/>
            <person name="Conceicao E.C."/>
            <person name="Machado E."/>
            <person name="Barreto L.B.P.F."/>
            <person name="Sharma A."/>
            <person name="Silva N.M."/>
            <person name="Marques L.E."/>
            <person name="Juliana M.A."/>
            <person name="Lourenco M.C.S."/>
            <person name="Digiampietri L.A."/>
            <person name="Suffys P.N."/>
            <person name="Viana-Niero C."/>
        </authorList>
    </citation>
    <scope>NUCLEOTIDE SEQUENCE [LARGE SCALE GENOMIC DNA]</scope>
    <source>
        <strain evidence="1 2">MYC340</strain>
    </source>
</reference>
<evidence type="ECO:0000313" key="1">
    <source>
        <dbReference type="EMBL" id="MEB3031147.1"/>
    </source>
</evidence>
<protein>
    <recommendedName>
        <fullName evidence="3">PE domain-containing protein</fullName>
    </recommendedName>
</protein>
<evidence type="ECO:0000313" key="2">
    <source>
        <dbReference type="Proteomes" id="UP001298593"/>
    </source>
</evidence>
<keyword evidence="2" id="KW-1185">Reference proteome</keyword>
<dbReference type="EMBL" id="JAYJJU010000004">
    <property type="protein sequence ID" value="MEB3031147.1"/>
    <property type="molecule type" value="Genomic_DNA"/>
</dbReference>
<organism evidence="1 2">
    <name type="scientific">[Mycobacterium] nativiensis</name>
    <dbReference type="NCBI Taxonomy" id="2855503"/>
    <lineage>
        <taxon>Bacteria</taxon>
        <taxon>Bacillati</taxon>
        <taxon>Actinomycetota</taxon>
        <taxon>Actinomycetes</taxon>
        <taxon>Mycobacteriales</taxon>
        <taxon>Mycobacteriaceae</taxon>
        <taxon>Mycolicibacter</taxon>
    </lineage>
</organism>
<comment type="caution">
    <text evidence="1">The sequence shown here is derived from an EMBL/GenBank/DDBJ whole genome shotgun (WGS) entry which is preliminary data.</text>
</comment>
<gene>
    <name evidence="1" type="ORF">KV113_06210</name>
</gene>